<dbReference type="EMBL" id="JAAXLA010000006">
    <property type="protein sequence ID" value="NMH96643.1"/>
    <property type="molecule type" value="Genomic_DNA"/>
</dbReference>
<proteinExistence type="predicted"/>
<evidence type="ECO:0000256" key="5">
    <source>
        <dbReference type="SAM" id="MobiDB-lite"/>
    </source>
</evidence>
<comment type="caution">
    <text evidence="8">The sequence shown here is derived from an EMBL/GenBank/DDBJ whole genome shotgun (WGS) entry which is preliminary data.</text>
</comment>
<feature type="transmembrane region" description="Helical" evidence="6">
    <location>
        <begin position="150"/>
        <end position="171"/>
    </location>
</feature>
<keyword evidence="2 6" id="KW-0812">Transmembrane</keyword>
<evidence type="ECO:0000313" key="9">
    <source>
        <dbReference type="Proteomes" id="UP000820669"/>
    </source>
</evidence>
<feature type="transmembrane region" description="Helical" evidence="6">
    <location>
        <begin position="259"/>
        <end position="281"/>
    </location>
</feature>
<protein>
    <recommendedName>
        <fullName evidence="7">O-antigen ligase-related domain-containing protein</fullName>
    </recommendedName>
</protein>
<gene>
    <name evidence="8" type="ORF">HF526_04840</name>
</gene>
<evidence type="ECO:0000256" key="3">
    <source>
        <dbReference type="ARBA" id="ARBA00022989"/>
    </source>
</evidence>
<organism evidence="8 9">
    <name type="scientific">Pseudonocardia acidicola</name>
    <dbReference type="NCBI Taxonomy" id="2724939"/>
    <lineage>
        <taxon>Bacteria</taxon>
        <taxon>Bacillati</taxon>
        <taxon>Actinomycetota</taxon>
        <taxon>Actinomycetes</taxon>
        <taxon>Pseudonocardiales</taxon>
        <taxon>Pseudonocardiaceae</taxon>
        <taxon>Pseudonocardia</taxon>
    </lineage>
</organism>
<name>A0ABX1S916_9PSEU</name>
<sequence length="453" mass="48107">MTELDDRRPVIPATAGSPDLRTGPEPADPLRLPPRRTAERAAVVLGVLSVALQPFLHPTGPGNSSPVDVAILLTILATGIWAAGASIRLRAPYACAMALMVLGGAIAGLAGPLPANSLLSVFQDLVIFSWATAMTNLARRPGVLRLLSSTWAVLSVCWGTVLVTASLFGLTAVEGIVAREGNRALFTFGDPNYAATFWVSSIFIVYATQRPRRVWLRWLGYLVLVWSLVLSESNGGVLELLAGCAVVVLVATHRRFGAMTTLAVLLILGSVVGAGLTVVPFTQIQTWARDSGQPILVNSLGRSDSSSAQRSELIHESLQLYASDGVLGSGPGTTKELLSDRQYAYAKEAHDDYLAALVERGPLGVVGIVVLVATAVLRSARVLRGPPRGWAELPRPSGLIAALAAMALAGTYYEVLHFRYVWLLLAFVAAVAARWPMPVRPLGTPSVPSRETS</sequence>
<feature type="transmembrane region" description="Helical" evidence="6">
    <location>
        <begin position="69"/>
        <end position="87"/>
    </location>
</feature>
<feature type="transmembrane region" description="Helical" evidence="6">
    <location>
        <begin position="363"/>
        <end position="381"/>
    </location>
</feature>
<dbReference type="Proteomes" id="UP000820669">
    <property type="component" value="Unassembled WGS sequence"/>
</dbReference>
<dbReference type="InterPro" id="IPR007016">
    <property type="entry name" value="O-antigen_ligase-rel_domated"/>
</dbReference>
<reference evidence="8 9" key="1">
    <citation type="submission" date="2020-04" db="EMBL/GenBank/DDBJ databases">
        <authorList>
            <person name="Klaysubun C."/>
            <person name="Duangmal K."/>
            <person name="Lipun K."/>
        </authorList>
    </citation>
    <scope>NUCLEOTIDE SEQUENCE [LARGE SCALE GENOMIC DNA]</scope>
    <source>
        <strain evidence="8 9">K10HN5</strain>
    </source>
</reference>
<dbReference type="PANTHER" id="PTHR37422">
    <property type="entry name" value="TEICHURONIC ACID BIOSYNTHESIS PROTEIN TUAE"/>
    <property type="match status" value="1"/>
</dbReference>
<dbReference type="RefSeq" id="WP_169380036.1">
    <property type="nucleotide sequence ID" value="NZ_JAAXLA010000006.1"/>
</dbReference>
<feature type="transmembrane region" description="Helical" evidence="6">
    <location>
        <begin position="236"/>
        <end position="252"/>
    </location>
</feature>
<feature type="domain" description="O-antigen ligase-related" evidence="7">
    <location>
        <begin position="221"/>
        <end position="368"/>
    </location>
</feature>
<keyword evidence="4 6" id="KW-0472">Membrane</keyword>
<dbReference type="PANTHER" id="PTHR37422:SF13">
    <property type="entry name" value="LIPOPOLYSACCHARIDE BIOSYNTHESIS PROTEIN PA4999-RELATED"/>
    <property type="match status" value="1"/>
</dbReference>
<evidence type="ECO:0000256" key="4">
    <source>
        <dbReference type="ARBA" id="ARBA00023136"/>
    </source>
</evidence>
<dbReference type="InterPro" id="IPR051533">
    <property type="entry name" value="WaaL-like"/>
</dbReference>
<feature type="transmembrane region" description="Helical" evidence="6">
    <location>
        <begin position="191"/>
        <end position="207"/>
    </location>
</feature>
<evidence type="ECO:0000256" key="2">
    <source>
        <dbReference type="ARBA" id="ARBA00022692"/>
    </source>
</evidence>
<evidence type="ECO:0000256" key="6">
    <source>
        <dbReference type="SAM" id="Phobius"/>
    </source>
</evidence>
<feature type="transmembrane region" description="Helical" evidence="6">
    <location>
        <begin position="41"/>
        <end position="57"/>
    </location>
</feature>
<feature type="transmembrane region" description="Helical" evidence="6">
    <location>
        <begin position="419"/>
        <end position="437"/>
    </location>
</feature>
<evidence type="ECO:0000256" key="1">
    <source>
        <dbReference type="ARBA" id="ARBA00004141"/>
    </source>
</evidence>
<feature type="transmembrane region" description="Helical" evidence="6">
    <location>
        <begin position="94"/>
        <end position="113"/>
    </location>
</feature>
<keyword evidence="3 6" id="KW-1133">Transmembrane helix</keyword>
<evidence type="ECO:0000259" key="7">
    <source>
        <dbReference type="Pfam" id="PF04932"/>
    </source>
</evidence>
<dbReference type="Pfam" id="PF04932">
    <property type="entry name" value="Wzy_C"/>
    <property type="match status" value="1"/>
</dbReference>
<evidence type="ECO:0000313" key="8">
    <source>
        <dbReference type="EMBL" id="NMH96643.1"/>
    </source>
</evidence>
<comment type="subcellular location">
    <subcellularLocation>
        <location evidence="1">Membrane</location>
        <topology evidence="1">Multi-pass membrane protein</topology>
    </subcellularLocation>
</comment>
<keyword evidence="9" id="KW-1185">Reference proteome</keyword>
<feature type="region of interest" description="Disordered" evidence="5">
    <location>
        <begin position="1"/>
        <end position="32"/>
    </location>
</feature>
<accession>A0ABX1S916</accession>